<dbReference type="EMBL" id="FMXN01000006">
    <property type="protein sequence ID" value="SDB32283.1"/>
    <property type="molecule type" value="Genomic_DNA"/>
</dbReference>
<organism evidence="2 3">
    <name type="scientific">Pseudidiomarina indica</name>
    <dbReference type="NCBI Taxonomy" id="1159017"/>
    <lineage>
        <taxon>Bacteria</taxon>
        <taxon>Pseudomonadati</taxon>
        <taxon>Pseudomonadota</taxon>
        <taxon>Gammaproteobacteria</taxon>
        <taxon>Alteromonadales</taxon>
        <taxon>Idiomarinaceae</taxon>
        <taxon>Pseudidiomarina</taxon>
    </lineage>
</organism>
<name>A0A1G6CH98_9GAMM</name>
<gene>
    <name evidence="2" type="ORF">SAMN02927930_01222</name>
</gene>
<sequence>MPIVLSVALFSVFLQVVIYIFLNRRHGDICKIYFENGLFYNTPELMSKAFSFYYHPWNWKPLCVELKVLLSINFSLFIFVLYKFFIEPVTEFL</sequence>
<accession>A0A1G6CH98</accession>
<feature type="transmembrane region" description="Helical" evidence="1">
    <location>
        <begin position="6"/>
        <end position="22"/>
    </location>
</feature>
<evidence type="ECO:0000256" key="1">
    <source>
        <dbReference type="SAM" id="Phobius"/>
    </source>
</evidence>
<dbReference type="Proteomes" id="UP000199626">
    <property type="component" value="Unassembled WGS sequence"/>
</dbReference>
<keyword evidence="3" id="KW-1185">Reference proteome</keyword>
<feature type="transmembrane region" description="Helical" evidence="1">
    <location>
        <begin position="68"/>
        <end position="86"/>
    </location>
</feature>
<evidence type="ECO:0000313" key="3">
    <source>
        <dbReference type="Proteomes" id="UP000199626"/>
    </source>
</evidence>
<keyword evidence="1" id="KW-1133">Transmembrane helix</keyword>
<keyword evidence="1" id="KW-0472">Membrane</keyword>
<evidence type="ECO:0000313" key="2">
    <source>
        <dbReference type="EMBL" id="SDB32283.1"/>
    </source>
</evidence>
<dbReference type="AlphaFoldDB" id="A0A1G6CH98"/>
<proteinExistence type="predicted"/>
<dbReference type="STRING" id="1159017.SAMN02927930_01222"/>
<reference evidence="3" key="1">
    <citation type="submission" date="2016-10" db="EMBL/GenBank/DDBJ databases">
        <authorList>
            <person name="Varghese N."/>
            <person name="Submissions S."/>
        </authorList>
    </citation>
    <scope>NUCLEOTIDE SEQUENCE [LARGE SCALE GENOMIC DNA]</scope>
    <source>
        <strain evidence="3">CGMCC 1.10824</strain>
    </source>
</reference>
<protein>
    <submittedName>
        <fullName evidence="2">Uncharacterized protein</fullName>
    </submittedName>
</protein>
<keyword evidence="1" id="KW-0812">Transmembrane</keyword>